<reference evidence="2 3" key="1">
    <citation type="submission" date="2013-03" db="EMBL/GenBank/DDBJ databases">
        <title>The Genome Sequence of Cladophialophora yegresii CBS 114405.</title>
        <authorList>
            <consortium name="The Broad Institute Genomics Platform"/>
            <person name="Cuomo C."/>
            <person name="de Hoog S."/>
            <person name="Gorbushina A."/>
            <person name="Walker B."/>
            <person name="Young S.K."/>
            <person name="Zeng Q."/>
            <person name="Gargeya S."/>
            <person name="Fitzgerald M."/>
            <person name="Haas B."/>
            <person name="Abouelleil A."/>
            <person name="Allen A.W."/>
            <person name="Alvarado L."/>
            <person name="Arachchi H.M."/>
            <person name="Berlin A.M."/>
            <person name="Chapman S.B."/>
            <person name="Gainer-Dewar J."/>
            <person name="Goldberg J."/>
            <person name="Griggs A."/>
            <person name="Gujja S."/>
            <person name="Hansen M."/>
            <person name="Howarth C."/>
            <person name="Imamovic A."/>
            <person name="Ireland A."/>
            <person name="Larimer J."/>
            <person name="McCowan C."/>
            <person name="Murphy C."/>
            <person name="Pearson M."/>
            <person name="Poon T.W."/>
            <person name="Priest M."/>
            <person name="Roberts A."/>
            <person name="Saif S."/>
            <person name="Shea T."/>
            <person name="Sisk P."/>
            <person name="Sykes S."/>
            <person name="Wortman J."/>
            <person name="Nusbaum C."/>
            <person name="Birren B."/>
        </authorList>
    </citation>
    <scope>NUCLEOTIDE SEQUENCE [LARGE SCALE GENOMIC DNA]</scope>
    <source>
        <strain evidence="2 3">CBS 114405</strain>
    </source>
</reference>
<protein>
    <submittedName>
        <fullName evidence="2">Uncharacterized protein</fullName>
    </submittedName>
</protein>
<evidence type="ECO:0000313" key="2">
    <source>
        <dbReference type="EMBL" id="EXJ55625.1"/>
    </source>
</evidence>
<proteinExistence type="predicted"/>
<keyword evidence="3" id="KW-1185">Reference proteome</keyword>
<feature type="region of interest" description="Disordered" evidence="1">
    <location>
        <begin position="1"/>
        <end position="28"/>
    </location>
</feature>
<dbReference type="HOGENOM" id="CLU_1326258_0_0_1"/>
<organism evidence="2 3">
    <name type="scientific">Cladophialophora yegresii CBS 114405</name>
    <dbReference type="NCBI Taxonomy" id="1182544"/>
    <lineage>
        <taxon>Eukaryota</taxon>
        <taxon>Fungi</taxon>
        <taxon>Dikarya</taxon>
        <taxon>Ascomycota</taxon>
        <taxon>Pezizomycotina</taxon>
        <taxon>Eurotiomycetes</taxon>
        <taxon>Chaetothyriomycetidae</taxon>
        <taxon>Chaetothyriales</taxon>
        <taxon>Herpotrichiellaceae</taxon>
        <taxon>Cladophialophora</taxon>
    </lineage>
</organism>
<accession>W9VRI1</accession>
<gene>
    <name evidence="2" type="ORF">A1O7_08554</name>
</gene>
<evidence type="ECO:0000256" key="1">
    <source>
        <dbReference type="SAM" id="MobiDB-lite"/>
    </source>
</evidence>
<dbReference type="RefSeq" id="XP_007760735.1">
    <property type="nucleotide sequence ID" value="XM_007762545.1"/>
</dbReference>
<comment type="caution">
    <text evidence="2">The sequence shown here is derived from an EMBL/GenBank/DDBJ whole genome shotgun (WGS) entry which is preliminary data.</text>
</comment>
<dbReference type="AlphaFoldDB" id="W9VRI1"/>
<evidence type="ECO:0000313" key="3">
    <source>
        <dbReference type="Proteomes" id="UP000019473"/>
    </source>
</evidence>
<dbReference type="EMBL" id="AMGW01000006">
    <property type="protein sequence ID" value="EXJ55625.1"/>
    <property type="molecule type" value="Genomic_DNA"/>
</dbReference>
<dbReference type="VEuPathDB" id="FungiDB:A1O7_08554"/>
<dbReference type="Proteomes" id="UP000019473">
    <property type="component" value="Unassembled WGS sequence"/>
</dbReference>
<dbReference type="GeneID" id="19183120"/>
<dbReference type="OrthoDB" id="4152792at2759"/>
<name>W9VRI1_9EURO</name>
<sequence>MTLCLVGAAPTQANQPRSSGGMPFPSPDGKELAKLRERVVAFHTTEVEGAKTENGGYLGWELTKELDNAPSEVLRPPLEMAKEDASAEVTTDIQYAKRADKMDWQDWPEDQKQLVIQLIIDEFHLHMWIAKIEYETSVEEWTAVTELGELQEWLVKETWQSVYQWVRDKQYILNIVTAGECKMDKQGLIDLPKEWRCEQFCEEWGRC</sequence>